<evidence type="ECO:0000259" key="8">
    <source>
        <dbReference type="PROSITE" id="PS50928"/>
    </source>
</evidence>
<dbReference type="CDD" id="cd06261">
    <property type="entry name" value="TM_PBP2"/>
    <property type="match status" value="1"/>
</dbReference>
<dbReference type="InterPro" id="IPR051393">
    <property type="entry name" value="ABC_transporter_permease"/>
</dbReference>
<proteinExistence type="inferred from homology"/>
<sequence>MKRGSKKHNKLDAEAKAGLLFALPFIIGLVIFTVIPFVSSFIFSFTNYNMKTSPDFVGLANYKIMLANDSLFWPSLWNTIVHVLISTPLNLIFGVMLALLLNNKLKGMNVYRTIFYLPNVVSMVAMALLWLWLFQPSFGLINQLLGPIYKLLGAQPIGWLNDASTSKLAIALMGLWTCGGSMVIYLAQLQDIPRDLYEAAEIDGANGWQRMKRITIPLMTPAIFYNLIMTLISGFQVFMQSFIMTSGGPARSTYYFAYYLYDKAFKDGQMGMASAMAWFLLVATLIVTMIVFVTSRRWVFYMNGEEN</sequence>
<dbReference type="Proteomes" id="UP000306509">
    <property type="component" value="Unassembled WGS sequence"/>
</dbReference>
<dbReference type="PANTHER" id="PTHR30193:SF1">
    <property type="entry name" value="ABC TRANSPORTER PERMEASE PROTEIN YESP-RELATED"/>
    <property type="match status" value="1"/>
</dbReference>
<dbReference type="SUPFAM" id="SSF161098">
    <property type="entry name" value="MetI-like"/>
    <property type="match status" value="1"/>
</dbReference>
<dbReference type="Gene3D" id="1.10.3720.10">
    <property type="entry name" value="MetI-like"/>
    <property type="match status" value="1"/>
</dbReference>
<feature type="transmembrane region" description="Helical" evidence="7">
    <location>
        <begin position="218"/>
        <end position="239"/>
    </location>
</feature>
<organism evidence="9 10">
    <name type="scientific">Robinsoniella peoriensis</name>
    <dbReference type="NCBI Taxonomy" id="180332"/>
    <lineage>
        <taxon>Bacteria</taxon>
        <taxon>Bacillati</taxon>
        <taxon>Bacillota</taxon>
        <taxon>Clostridia</taxon>
        <taxon>Lachnospirales</taxon>
        <taxon>Lachnospiraceae</taxon>
        <taxon>Robinsoniella</taxon>
    </lineage>
</organism>
<feature type="domain" description="ABC transmembrane type-1" evidence="8">
    <location>
        <begin position="76"/>
        <end position="291"/>
    </location>
</feature>
<keyword evidence="5 7" id="KW-1133">Transmembrane helix</keyword>
<dbReference type="PROSITE" id="PS50928">
    <property type="entry name" value="ABC_TM1"/>
    <property type="match status" value="1"/>
</dbReference>
<dbReference type="RefSeq" id="WP_044294666.1">
    <property type="nucleotide sequence ID" value="NZ_CAUSDN010000018.1"/>
</dbReference>
<feature type="transmembrane region" description="Helical" evidence="7">
    <location>
        <begin position="113"/>
        <end position="133"/>
    </location>
</feature>
<dbReference type="InterPro" id="IPR000515">
    <property type="entry name" value="MetI-like"/>
</dbReference>
<evidence type="ECO:0000313" key="10">
    <source>
        <dbReference type="Proteomes" id="UP000306509"/>
    </source>
</evidence>
<comment type="caution">
    <text evidence="9">The sequence shown here is derived from an EMBL/GenBank/DDBJ whole genome shotgun (WGS) entry which is preliminary data.</text>
</comment>
<evidence type="ECO:0000256" key="6">
    <source>
        <dbReference type="ARBA" id="ARBA00023136"/>
    </source>
</evidence>
<evidence type="ECO:0000313" key="9">
    <source>
        <dbReference type="EMBL" id="TLC98694.1"/>
    </source>
</evidence>
<evidence type="ECO:0000256" key="4">
    <source>
        <dbReference type="ARBA" id="ARBA00022692"/>
    </source>
</evidence>
<dbReference type="Pfam" id="PF00528">
    <property type="entry name" value="BPD_transp_1"/>
    <property type="match status" value="1"/>
</dbReference>
<gene>
    <name evidence="9" type="primary">lacF_35</name>
    <name evidence="9" type="ORF">DSM106044_04445</name>
</gene>
<evidence type="ECO:0000256" key="2">
    <source>
        <dbReference type="ARBA" id="ARBA00022448"/>
    </source>
</evidence>
<dbReference type="GO" id="GO:0005886">
    <property type="term" value="C:plasma membrane"/>
    <property type="evidence" value="ECO:0007669"/>
    <property type="project" value="UniProtKB-SubCell"/>
</dbReference>
<feature type="transmembrane region" description="Helical" evidence="7">
    <location>
        <begin position="20"/>
        <end position="45"/>
    </location>
</feature>
<protein>
    <submittedName>
        <fullName evidence="9">Lactose transport system permease protein LacF</fullName>
    </submittedName>
</protein>
<keyword evidence="4 7" id="KW-0812">Transmembrane</keyword>
<comment type="similarity">
    <text evidence="7">Belongs to the binding-protein-dependent transport system permease family.</text>
</comment>
<dbReference type="PANTHER" id="PTHR30193">
    <property type="entry name" value="ABC TRANSPORTER PERMEASE PROTEIN"/>
    <property type="match status" value="1"/>
</dbReference>
<reference evidence="9 10" key="1">
    <citation type="journal article" date="2019" name="Anaerobe">
        <title>Detection of Robinsoniella peoriensis in multiple bone samples of a trauma patient.</title>
        <authorList>
            <person name="Schrottner P."/>
            <person name="Hartwich K."/>
            <person name="Bunk B."/>
            <person name="Schober I."/>
            <person name="Helbig S."/>
            <person name="Rudolph W.W."/>
            <person name="Gunzer F."/>
        </authorList>
    </citation>
    <scope>NUCLEOTIDE SEQUENCE [LARGE SCALE GENOMIC DNA]</scope>
    <source>
        <strain evidence="9 10">DSM 106044</strain>
    </source>
</reference>
<comment type="subcellular location">
    <subcellularLocation>
        <location evidence="1 7">Cell membrane</location>
        <topology evidence="1 7">Multi-pass membrane protein</topology>
    </subcellularLocation>
</comment>
<keyword evidence="6 7" id="KW-0472">Membrane</keyword>
<evidence type="ECO:0000256" key="7">
    <source>
        <dbReference type="RuleBase" id="RU363032"/>
    </source>
</evidence>
<dbReference type="STRING" id="180332.GCA_000797495_00420"/>
<feature type="transmembrane region" description="Helical" evidence="7">
    <location>
        <begin position="168"/>
        <end position="187"/>
    </location>
</feature>
<evidence type="ECO:0000256" key="3">
    <source>
        <dbReference type="ARBA" id="ARBA00022475"/>
    </source>
</evidence>
<keyword evidence="10" id="KW-1185">Reference proteome</keyword>
<keyword evidence="2 7" id="KW-0813">Transport</keyword>
<dbReference type="GO" id="GO:0055085">
    <property type="term" value="P:transmembrane transport"/>
    <property type="evidence" value="ECO:0007669"/>
    <property type="project" value="InterPro"/>
</dbReference>
<evidence type="ECO:0000256" key="5">
    <source>
        <dbReference type="ARBA" id="ARBA00022989"/>
    </source>
</evidence>
<name>A0A4U8Q1V4_9FIRM</name>
<feature type="transmembrane region" description="Helical" evidence="7">
    <location>
        <begin position="275"/>
        <end position="293"/>
    </location>
</feature>
<feature type="transmembrane region" description="Helical" evidence="7">
    <location>
        <begin position="80"/>
        <end position="101"/>
    </location>
</feature>
<accession>A0A4U8Q1V4</accession>
<dbReference type="AlphaFoldDB" id="A0A4U8Q1V4"/>
<dbReference type="InterPro" id="IPR035906">
    <property type="entry name" value="MetI-like_sf"/>
</dbReference>
<keyword evidence="3" id="KW-1003">Cell membrane</keyword>
<evidence type="ECO:0000256" key="1">
    <source>
        <dbReference type="ARBA" id="ARBA00004651"/>
    </source>
</evidence>
<dbReference type="EMBL" id="QGQD01000086">
    <property type="protein sequence ID" value="TLC98694.1"/>
    <property type="molecule type" value="Genomic_DNA"/>
</dbReference>